<dbReference type="AlphaFoldDB" id="A0A671RAF2"/>
<dbReference type="GO" id="GO:0005778">
    <property type="term" value="C:peroxisomal membrane"/>
    <property type="evidence" value="ECO:0007669"/>
    <property type="project" value="TreeGrafter"/>
</dbReference>
<dbReference type="SMART" id="SM00028">
    <property type="entry name" value="TPR"/>
    <property type="match status" value="5"/>
</dbReference>
<dbReference type="Gene3D" id="1.25.40.10">
    <property type="entry name" value="Tetratricopeptide repeat domain"/>
    <property type="match status" value="1"/>
</dbReference>
<evidence type="ECO:0000256" key="11">
    <source>
        <dbReference type="ARBA" id="ARBA00076398"/>
    </source>
</evidence>
<dbReference type="SUPFAM" id="SSF48452">
    <property type="entry name" value="TPR-like"/>
    <property type="match status" value="1"/>
</dbReference>
<name>A0A671RAF2_9TELE</name>
<keyword evidence="4" id="KW-0963">Cytoplasm</keyword>
<sequence length="527" mass="58993">IVDFTTVAMVLKEIPNKASSEGKPLLTVTNKLVSEQQESRPLLSPSIDDFLCETKCDGVARPVTSNTAVLSSSLDLLDLSEPGERRHSKDRKSPLSSKGTPYRKKADETELIQVDVDQSIPCSRTPEKISLDSGIKCQTDKVKGCYAEKQSCKSGRLSKDQRWGSTLLSRNQSLEEEFERAKAAVESDTEFWDKMQAEWEELARRNWLTDNDRPQIPSNVSPYEKGYYFHTDNPFKDWPNAFEEGLRKSREGELPNAVLLLEAAVLQDPQDSEAWLVLGTTQAESENEQAAIVSLQRCLELHPNNLQALMALAVSLTNTGMRQEAAEALLSWIRHNPKYKYLLKSPLSVFISSPLLPEVKDLYLEAAQHNSDTIDPDLQTGLGVLYNLSSEFNKAVEAFNAALSVRPEDYLLWNRLGATLANGDRSEEAVEAYTRALELQPGFIRSRYNLGISCINMGAHREAAGHFLTALSLQRKSRSRQLSHQVMSGNIWTALRIALSMLDQPELFQAANIGDLDLLMRAFNLDM</sequence>
<dbReference type="InterPro" id="IPR024111">
    <property type="entry name" value="PEX5/PEX5L"/>
</dbReference>
<keyword evidence="6" id="KW-0677">Repeat</keyword>
<dbReference type="PANTHER" id="PTHR10130:SF1">
    <property type="entry name" value="PEX5-RELATED PROTEIN"/>
    <property type="match status" value="1"/>
</dbReference>
<feature type="repeat" description="TPR" evidence="14">
    <location>
        <begin position="272"/>
        <end position="305"/>
    </location>
</feature>
<reference evidence="16" key="1">
    <citation type="submission" date="2025-08" db="UniProtKB">
        <authorList>
            <consortium name="Ensembl"/>
        </authorList>
    </citation>
    <scope>IDENTIFICATION</scope>
</reference>
<feature type="repeat" description="TPR" evidence="14">
    <location>
        <begin position="376"/>
        <end position="409"/>
    </location>
</feature>
<evidence type="ECO:0000256" key="8">
    <source>
        <dbReference type="ARBA" id="ARBA00023136"/>
    </source>
</evidence>
<dbReference type="GO" id="GO:0016560">
    <property type="term" value="P:protein import into peroxisome matrix, docking"/>
    <property type="evidence" value="ECO:0007669"/>
    <property type="project" value="TreeGrafter"/>
</dbReference>
<protein>
    <recommendedName>
        <fullName evidence="10">PEX5-related protein</fullName>
    </recommendedName>
    <alternativeName>
        <fullName evidence="13">PEX5-like protein</fullName>
    </alternativeName>
    <alternativeName>
        <fullName evidence="12">Peroxin-5-related protein</fullName>
    </alternativeName>
    <alternativeName>
        <fullName evidence="11">Tetratricopeptide repeat-containing Rab8b-interacting protein</fullName>
    </alternativeName>
</protein>
<dbReference type="PANTHER" id="PTHR10130">
    <property type="entry name" value="PEROXISOMAL TARGETING SIGNAL 1 RECEPTOR PEX5"/>
    <property type="match status" value="1"/>
</dbReference>
<feature type="compositionally biased region" description="Basic and acidic residues" evidence="15">
    <location>
        <begin position="82"/>
        <end position="93"/>
    </location>
</feature>
<dbReference type="FunFam" id="1.25.40.10:FF:000012">
    <property type="entry name" value="PEX5-related protein isoform 5"/>
    <property type="match status" value="1"/>
</dbReference>
<dbReference type="GO" id="GO:0005829">
    <property type="term" value="C:cytosol"/>
    <property type="evidence" value="ECO:0007669"/>
    <property type="project" value="TreeGrafter"/>
</dbReference>
<dbReference type="Proteomes" id="UP000472260">
    <property type="component" value="Unassembled WGS sequence"/>
</dbReference>
<evidence type="ECO:0000256" key="4">
    <source>
        <dbReference type="ARBA" id="ARBA00022490"/>
    </source>
</evidence>
<comment type="function">
    <text evidence="9">Accessory subunit of hyperpolarization-activated cyclic nucleotide-gated (HCN) channels, regulating their cell-surface expression and cyclic nucleotide dependence.</text>
</comment>
<dbReference type="Ensembl" id="ENSSANT00000085251.1">
    <property type="protein sequence ID" value="ENSSANP00000080207.1"/>
    <property type="gene ID" value="ENSSANG00000039845.1"/>
</dbReference>
<comment type="subcellular location">
    <subcellularLocation>
        <location evidence="2">Cytoplasm</location>
    </subcellularLocation>
    <subcellularLocation>
        <location evidence="1">Membrane</location>
        <topology evidence="1">Peripheral membrane protein</topology>
    </subcellularLocation>
</comment>
<accession>A0A671RAF2</accession>
<evidence type="ECO:0000256" key="3">
    <source>
        <dbReference type="ARBA" id="ARBA00005348"/>
    </source>
</evidence>
<feature type="region of interest" description="Disordered" evidence="15">
    <location>
        <begin position="80"/>
        <end position="107"/>
    </location>
</feature>
<keyword evidence="5" id="KW-0597">Phosphoprotein</keyword>
<evidence type="ECO:0000256" key="14">
    <source>
        <dbReference type="PROSITE-ProRule" id="PRU00339"/>
    </source>
</evidence>
<feature type="repeat" description="TPR" evidence="14">
    <location>
        <begin position="410"/>
        <end position="443"/>
    </location>
</feature>
<keyword evidence="8" id="KW-0472">Membrane</keyword>
<organism evidence="16 17">
    <name type="scientific">Sinocyclocheilus anshuiensis</name>
    <dbReference type="NCBI Taxonomy" id="1608454"/>
    <lineage>
        <taxon>Eukaryota</taxon>
        <taxon>Metazoa</taxon>
        <taxon>Chordata</taxon>
        <taxon>Craniata</taxon>
        <taxon>Vertebrata</taxon>
        <taxon>Euteleostomi</taxon>
        <taxon>Actinopterygii</taxon>
        <taxon>Neopterygii</taxon>
        <taxon>Teleostei</taxon>
        <taxon>Ostariophysi</taxon>
        <taxon>Cypriniformes</taxon>
        <taxon>Cyprinidae</taxon>
        <taxon>Cyprininae</taxon>
        <taxon>Sinocyclocheilus</taxon>
    </lineage>
</organism>
<keyword evidence="7 14" id="KW-0802">TPR repeat</keyword>
<dbReference type="InterPro" id="IPR019734">
    <property type="entry name" value="TPR_rpt"/>
</dbReference>
<dbReference type="InterPro" id="IPR011990">
    <property type="entry name" value="TPR-like_helical_dom_sf"/>
</dbReference>
<keyword evidence="17" id="KW-1185">Reference proteome</keyword>
<evidence type="ECO:0000256" key="1">
    <source>
        <dbReference type="ARBA" id="ARBA00004170"/>
    </source>
</evidence>
<evidence type="ECO:0000256" key="2">
    <source>
        <dbReference type="ARBA" id="ARBA00004496"/>
    </source>
</evidence>
<evidence type="ECO:0000313" key="16">
    <source>
        <dbReference type="Ensembl" id="ENSSANP00000080207.1"/>
    </source>
</evidence>
<evidence type="ECO:0000256" key="10">
    <source>
        <dbReference type="ARBA" id="ARBA00068316"/>
    </source>
</evidence>
<dbReference type="Pfam" id="PF14561">
    <property type="entry name" value="TPR_20"/>
    <property type="match status" value="1"/>
</dbReference>
<dbReference type="Pfam" id="PF13432">
    <property type="entry name" value="TPR_16"/>
    <property type="match status" value="1"/>
</dbReference>
<evidence type="ECO:0000256" key="15">
    <source>
        <dbReference type="SAM" id="MobiDB-lite"/>
    </source>
</evidence>
<dbReference type="GO" id="GO:0005052">
    <property type="term" value="F:peroxisome matrix targeting signal-1 binding"/>
    <property type="evidence" value="ECO:0007669"/>
    <property type="project" value="TreeGrafter"/>
</dbReference>
<proteinExistence type="inferred from homology"/>
<evidence type="ECO:0000256" key="12">
    <source>
        <dbReference type="ARBA" id="ARBA00079268"/>
    </source>
</evidence>
<evidence type="ECO:0000256" key="7">
    <source>
        <dbReference type="ARBA" id="ARBA00022803"/>
    </source>
</evidence>
<evidence type="ECO:0000256" key="13">
    <source>
        <dbReference type="ARBA" id="ARBA00079805"/>
    </source>
</evidence>
<comment type="similarity">
    <text evidence="3">Belongs to the peroxisomal targeting signal receptor family.</text>
</comment>
<evidence type="ECO:0000256" key="9">
    <source>
        <dbReference type="ARBA" id="ARBA00056540"/>
    </source>
</evidence>
<reference evidence="16" key="2">
    <citation type="submission" date="2025-09" db="UniProtKB">
        <authorList>
            <consortium name="Ensembl"/>
        </authorList>
    </citation>
    <scope>IDENTIFICATION</scope>
</reference>
<evidence type="ECO:0000256" key="6">
    <source>
        <dbReference type="ARBA" id="ARBA00022737"/>
    </source>
</evidence>
<dbReference type="PROSITE" id="PS50005">
    <property type="entry name" value="TPR"/>
    <property type="match status" value="3"/>
</dbReference>
<evidence type="ECO:0000313" key="17">
    <source>
        <dbReference type="Proteomes" id="UP000472260"/>
    </source>
</evidence>
<gene>
    <name evidence="16" type="primary">LOC107692357</name>
</gene>
<evidence type="ECO:0000256" key="5">
    <source>
        <dbReference type="ARBA" id="ARBA00022553"/>
    </source>
</evidence>